<dbReference type="Pfam" id="PF20511">
    <property type="entry name" value="PMI_typeI_cat"/>
    <property type="match status" value="1"/>
</dbReference>
<feature type="domain" description="Mannose-6-phosphate isomerase cupin" evidence="8">
    <location>
        <begin position="253"/>
        <end position="305"/>
    </location>
</feature>
<evidence type="ECO:0000256" key="3">
    <source>
        <dbReference type="ARBA" id="ARBA00029741"/>
    </source>
</evidence>
<evidence type="ECO:0000259" key="7">
    <source>
        <dbReference type="Pfam" id="PF20511"/>
    </source>
</evidence>
<dbReference type="Proteomes" id="UP000236569">
    <property type="component" value="Unassembled WGS sequence"/>
</dbReference>
<proteinExistence type="predicted"/>
<sequence>MNPLRLEPRLAARVWGGTRLGRGEDGQPIGEAWVLHEDSRVRGGPHDGRTLGDLAAEFPAELLGTRARGERFPLLIKLLDCAEWLSVQVHPDDEQAARLVGPGELGKTEAWYILEARPGAQLIAGVREGTSPGELRSAILEGRVMEHAAYQPVGEGDTVFVPAGTLHALGPGLFLYEVQQTSDTTYRVYDWDRPASAGRALHLKESAEVTTTRPPQWRPAQPLEPGESRELLRSDYFVLEGLRCGPEPLERDTRGESFHALTVIQGHGTLHAAGETLPLAPLDTVLLPAGVGEYRLEGESVQALVSRLP</sequence>
<dbReference type="PANTHER" id="PTHR42742:SF3">
    <property type="entry name" value="FRUCTOKINASE"/>
    <property type="match status" value="1"/>
</dbReference>
<evidence type="ECO:0000256" key="2">
    <source>
        <dbReference type="ARBA" id="ARBA00022833"/>
    </source>
</evidence>
<dbReference type="InterPro" id="IPR014710">
    <property type="entry name" value="RmlC-like_jellyroll"/>
</dbReference>
<keyword evidence="9" id="KW-0413">Isomerase</keyword>
<dbReference type="GO" id="GO:0004476">
    <property type="term" value="F:mannose-6-phosphate isomerase activity"/>
    <property type="evidence" value="ECO:0007669"/>
    <property type="project" value="InterPro"/>
</dbReference>
<dbReference type="CDD" id="cd07010">
    <property type="entry name" value="cupin_PMI_type_I_N_bac"/>
    <property type="match status" value="1"/>
</dbReference>
<dbReference type="EMBL" id="BFAG01000021">
    <property type="protein sequence ID" value="GBF08049.1"/>
    <property type="molecule type" value="Genomic_DNA"/>
</dbReference>
<keyword evidence="1 5" id="KW-0479">Metal-binding</keyword>
<dbReference type="Gene3D" id="2.60.120.10">
    <property type="entry name" value="Jelly Rolls"/>
    <property type="match status" value="2"/>
</dbReference>
<dbReference type="AlphaFoldDB" id="A0A2I9D0J1"/>
<evidence type="ECO:0000313" key="9">
    <source>
        <dbReference type="EMBL" id="GBF08049.1"/>
    </source>
</evidence>
<feature type="domain" description="Phosphomannose isomerase type I catalytic" evidence="7">
    <location>
        <begin position="25"/>
        <end position="99"/>
    </location>
</feature>
<keyword evidence="2 5" id="KW-0862">Zinc</keyword>
<dbReference type="InterPro" id="IPR046457">
    <property type="entry name" value="PMI_typeI_cat"/>
</dbReference>
<dbReference type="InterPro" id="IPR011051">
    <property type="entry name" value="RmlC_Cupin_sf"/>
</dbReference>
<dbReference type="InterPro" id="IPR014628">
    <property type="entry name" value="Man6P_isomerase_Firm_short"/>
</dbReference>
<dbReference type="OrthoDB" id="9808275at2"/>
<evidence type="ECO:0000256" key="4">
    <source>
        <dbReference type="ARBA" id="ARBA00030762"/>
    </source>
</evidence>
<dbReference type="GO" id="GO:0008270">
    <property type="term" value="F:zinc ion binding"/>
    <property type="evidence" value="ECO:0007669"/>
    <property type="project" value="InterPro"/>
</dbReference>
<keyword evidence="10" id="KW-1185">Reference proteome</keyword>
<reference evidence="10" key="1">
    <citation type="submission" date="2018-01" db="EMBL/GenBank/DDBJ databases">
        <title>Draft Genome Sequence of the Radioresistant Bacterium Deinococcus aerius TR0125, Isolated from the Higher Atmosphere above Japan.</title>
        <authorList>
            <person name="Satoh K."/>
            <person name="Arai H."/>
            <person name="Sanzen T."/>
            <person name="Kawaguchi Y."/>
            <person name="Hayashi H."/>
            <person name="Yokobori S."/>
            <person name="Yamagishi A."/>
            <person name="Oono Y."/>
            <person name="Narumi I."/>
        </authorList>
    </citation>
    <scope>NUCLEOTIDE SEQUENCE [LARGE SCALE GENOMIC DNA]</scope>
    <source>
        <strain evidence="10">TR0125</strain>
    </source>
</reference>
<gene>
    <name evidence="9" type="ORF">DAERI_210045</name>
</gene>
<protein>
    <recommendedName>
        <fullName evidence="3">Phosphohexomutase</fullName>
    </recommendedName>
    <alternativeName>
        <fullName evidence="4">Phosphomannose isomerase</fullName>
    </alternativeName>
</protein>
<dbReference type="InterPro" id="IPR051804">
    <property type="entry name" value="Carb_Metab_Reg_Kinase/Isom"/>
</dbReference>
<accession>A0A2I9D0J1</accession>
<organism evidence="9 10">
    <name type="scientific">Deinococcus aerius</name>
    <dbReference type="NCBI Taxonomy" id="200253"/>
    <lineage>
        <taxon>Bacteria</taxon>
        <taxon>Thermotogati</taxon>
        <taxon>Deinococcota</taxon>
        <taxon>Deinococci</taxon>
        <taxon>Deinococcales</taxon>
        <taxon>Deinococcaceae</taxon>
        <taxon>Deinococcus</taxon>
    </lineage>
</organism>
<feature type="binding site" evidence="5">
    <location>
        <position position="90"/>
    </location>
    <ligand>
        <name>Zn(2+)</name>
        <dbReference type="ChEBI" id="CHEBI:29105"/>
    </ligand>
</feature>
<dbReference type="PANTHER" id="PTHR42742">
    <property type="entry name" value="TRANSCRIPTIONAL REPRESSOR MPRA"/>
    <property type="match status" value="1"/>
</dbReference>
<name>A0A2I9D0J1_9DEIO</name>
<dbReference type="RefSeq" id="WP_103131325.1">
    <property type="nucleotide sequence ID" value="NZ_BFAG01000021.1"/>
</dbReference>
<evidence type="ECO:0000256" key="6">
    <source>
        <dbReference type="PIRSR" id="PIRSR036894-2"/>
    </source>
</evidence>
<comment type="caution">
    <text evidence="9">The sequence shown here is derived from an EMBL/GenBank/DDBJ whole genome shotgun (WGS) entry which is preliminary data.</text>
</comment>
<evidence type="ECO:0000256" key="1">
    <source>
        <dbReference type="ARBA" id="ARBA00022723"/>
    </source>
</evidence>
<feature type="binding site" evidence="5">
    <location>
        <position position="167"/>
    </location>
    <ligand>
        <name>Zn(2+)</name>
        <dbReference type="ChEBI" id="CHEBI:29105"/>
    </ligand>
</feature>
<dbReference type="InterPro" id="IPR049071">
    <property type="entry name" value="MPI_cupin_dom"/>
</dbReference>
<evidence type="ECO:0000259" key="8">
    <source>
        <dbReference type="Pfam" id="PF21621"/>
    </source>
</evidence>
<dbReference type="PIRSF" id="PIRSF036894">
    <property type="entry name" value="PMI_Firm_short"/>
    <property type="match status" value="1"/>
</dbReference>
<dbReference type="SUPFAM" id="SSF51182">
    <property type="entry name" value="RmlC-like cupins"/>
    <property type="match status" value="1"/>
</dbReference>
<comment type="cofactor">
    <cofactor evidence="5">
        <name>Zn(2+)</name>
        <dbReference type="ChEBI" id="CHEBI:29105"/>
    </cofactor>
    <text evidence="5">Binds 1 zinc ion per subunit.</text>
</comment>
<feature type="active site" evidence="6">
    <location>
        <position position="187"/>
    </location>
</feature>
<dbReference type="GO" id="GO:0005975">
    <property type="term" value="P:carbohydrate metabolic process"/>
    <property type="evidence" value="ECO:0007669"/>
    <property type="project" value="InterPro"/>
</dbReference>
<feature type="binding site" evidence="5">
    <location>
        <position position="109"/>
    </location>
    <ligand>
        <name>Zn(2+)</name>
        <dbReference type="ChEBI" id="CHEBI:29105"/>
    </ligand>
</feature>
<evidence type="ECO:0000256" key="5">
    <source>
        <dbReference type="PIRSR" id="PIRSR036894-1"/>
    </source>
</evidence>
<evidence type="ECO:0000313" key="10">
    <source>
        <dbReference type="Proteomes" id="UP000236569"/>
    </source>
</evidence>
<dbReference type="Pfam" id="PF21621">
    <property type="entry name" value="MPI_cupin_dom"/>
    <property type="match status" value="1"/>
</dbReference>